<name>A0ABW3J924_9HYPH</name>
<keyword evidence="5" id="KW-0997">Cell inner membrane</keyword>
<dbReference type="PANTHER" id="PTHR46494">
    <property type="entry name" value="CORA FAMILY METAL ION TRANSPORTER (EUROFUNG)"/>
    <property type="match status" value="1"/>
</dbReference>
<protein>
    <submittedName>
        <fullName evidence="12">Zinc transporter ZntB</fullName>
    </submittedName>
</protein>
<keyword evidence="3" id="KW-0813">Transport</keyword>
<organism evidence="12 13">
    <name type="scientific">Methyloligella solikamskensis</name>
    <dbReference type="NCBI Taxonomy" id="1177756"/>
    <lineage>
        <taxon>Bacteria</taxon>
        <taxon>Pseudomonadati</taxon>
        <taxon>Pseudomonadota</taxon>
        <taxon>Alphaproteobacteria</taxon>
        <taxon>Hyphomicrobiales</taxon>
        <taxon>Hyphomicrobiaceae</taxon>
        <taxon>Methyloligella</taxon>
    </lineage>
</organism>
<keyword evidence="9" id="KW-0406">Ion transport</keyword>
<sequence>MASSSLPGVIAESDNGLVFACVLDGKGGAKRIGWEALDSWSAEDGPLWVHLDSAAEATHRWLEETAGLSELSRRVLLEEETRPRVLTTDDGLLAILRAVNLNAGADPDDMVALRMCVTAKRLITIRYRPVMTPRDMLSDLVDKRMGAESVPELFVRLTERLTERMNTVVVELDETLDEVEEHLEERDYGALRGQITEARQTAVGMRRYIGPQRDALARIHIERPGWLNQHLEILLRESADKLQRYIEDLDAARDRAIVIRDEISNRLAEGMNHRMYALSLIAGIFLPLGFVTGLLGVNVGGIPGVQNTMGFWITCALLVIVLIGEVYLFRKLKWF</sequence>
<dbReference type="InterPro" id="IPR002523">
    <property type="entry name" value="MgTranspt_CorA/ZnTranspt_ZntB"/>
</dbReference>
<dbReference type="EMBL" id="JBHTJO010000001">
    <property type="protein sequence ID" value="MFD0986963.1"/>
    <property type="molecule type" value="Genomic_DNA"/>
</dbReference>
<evidence type="ECO:0000256" key="3">
    <source>
        <dbReference type="ARBA" id="ARBA00022448"/>
    </source>
</evidence>
<dbReference type="CDD" id="cd12833">
    <property type="entry name" value="ZntB-like_1"/>
    <property type="match status" value="1"/>
</dbReference>
<feature type="transmembrane region" description="Helical" evidence="11">
    <location>
        <begin position="275"/>
        <end position="297"/>
    </location>
</feature>
<dbReference type="InterPro" id="IPR045861">
    <property type="entry name" value="CorA_cytoplasmic_dom"/>
</dbReference>
<evidence type="ECO:0000256" key="6">
    <source>
        <dbReference type="ARBA" id="ARBA00022692"/>
    </source>
</evidence>
<accession>A0ABW3J924</accession>
<keyword evidence="8 11" id="KW-1133">Transmembrane helix</keyword>
<comment type="caution">
    <text evidence="12">The sequence shown here is derived from an EMBL/GenBank/DDBJ whole genome shotgun (WGS) entry which is preliminary data.</text>
</comment>
<comment type="similarity">
    <text evidence="2">Belongs to the CorA metal ion transporter (MIT) (TC 1.A.35) family.</text>
</comment>
<evidence type="ECO:0000313" key="12">
    <source>
        <dbReference type="EMBL" id="MFD0986963.1"/>
    </source>
</evidence>
<dbReference type="Proteomes" id="UP001597102">
    <property type="component" value="Unassembled WGS sequence"/>
</dbReference>
<evidence type="ECO:0000256" key="1">
    <source>
        <dbReference type="ARBA" id="ARBA00004651"/>
    </source>
</evidence>
<dbReference type="InterPro" id="IPR045863">
    <property type="entry name" value="CorA_TM1_TM2"/>
</dbReference>
<evidence type="ECO:0000256" key="9">
    <source>
        <dbReference type="ARBA" id="ARBA00023065"/>
    </source>
</evidence>
<evidence type="ECO:0000256" key="11">
    <source>
        <dbReference type="SAM" id="Phobius"/>
    </source>
</evidence>
<gene>
    <name evidence="12" type="ORF">ACFQ2F_07605</name>
</gene>
<keyword evidence="7" id="KW-0862">Zinc</keyword>
<dbReference type="Gene3D" id="3.30.460.20">
    <property type="entry name" value="CorA soluble domain-like"/>
    <property type="match status" value="1"/>
</dbReference>
<dbReference type="PANTHER" id="PTHR46494:SF3">
    <property type="entry name" value="ZINC TRANSPORT PROTEIN ZNTB"/>
    <property type="match status" value="1"/>
</dbReference>
<dbReference type="Pfam" id="PF01544">
    <property type="entry name" value="CorA"/>
    <property type="match status" value="1"/>
</dbReference>
<reference evidence="13" key="1">
    <citation type="journal article" date="2019" name="Int. J. Syst. Evol. Microbiol.">
        <title>The Global Catalogue of Microorganisms (GCM) 10K type strain sequencing project: providing services to taxonomists for standard genome sequencing and annotation.</title>
        <authorList>
            <consortium name="The Broad Institute Genomics Platform"/>
            <consortium name="The Broad Institute Genome Sequencing Center for Infectious Disease"/>
            <person name="Wu L."/>
            <person name="Ma J."/>
        </authorList>
    </citation>
    <scope>NUCLEOTIDE SEQUENCE [LARGE SCALE GENOMIC DNA]</scope>
    <source>
        <strain evidence="13">CCUG 61697</strain>
    </source>
</reference>
<keyword evidence="4" id="KW-1003">Cell membrane</keyword>
<evidence type="ECO:0000313" key="13">
    <source>
        <dbReference type="Proteomes" id="UP001597102"/>
    </source>
</evidence>
<evidence type="ECO:0000256" key="7">
    <source>
        <dbReference type="ARBA" id="ARBA00022833"/>
    </source>
</evidence>
<dbReference type="SUPFAM" id="SSF144083">
    <property type="entry name" value="Magnesium transport protein CorA, transmembrane region"/>
    <property type="match status" value="1"/>
</dbReference>
<evidence type="ECO:0000256" key="2">
    <source>
        <dbReference type="ARBA" id="ARBA00009765"/>
    </source>
</evidence>
<comment type="subcellular location">
    <subcellularLocation>
        <location evidence="1">Cell membrane</location>
        <topology evidence="1">Multi-pass membrane protein</topology>
    </subcellularLocation>
</comment>
<dbReference type="Gene3D" id="1.20.58.340">
    <property type="entry name" value="Magnesium transport protein CorA, transmembrane region"/>
    <property type="match status" value="2"/>
</dbReference>
<evidence type="ECO:0000256" key="5">
    <source>
        <dbReference type="ARBA" id="ARBA00022519"/>
    </source>
</evidence>
<evidence type="ECO:0000256" key="10">
    <source>
        <dbReference type="ARBA" id="ARBA00023136"/>
    </source>
</evidence>
<keyword evidence="6 11" id="KW-0812">Transmembrane</keyword>
<evidence type="ECO:0000256" key="4">
    <source>
        <dbReference type="ARBA" id="ARBA00022475"/>
    </source>
</evidence>
<keyword evidence="13" id="KW-1185">Reference proteome</keyword>
<feature type="transmembrane region" description="Helical" evidence="11">
    <location>
        <begin position="309"/>
        <end position="329"/>
    </location>
</feature>
<evidence type="ECO:0000256" key="8">
    <source>
        <dbReference type="ARBA" id="ARBA00022989"/>
    </source>
</evidence>
<dbReference type="SUPFAM" id="SSF143865">
    <property type="entry name" value="CorA soluble domain-like"/>
    <property type="match status" value="1"/>
</dbReference>
<keyword evidence="10 11" id="KW-0472">Membrane</keyword>
<proteinExistence type="inferred from homology"/>
<dbReference type="RefSeq" id="WP_379088064.1">
    <property type="nucleotide sequence ID" value="NZ_JBHTJO010000001.1"/>
</dbReference>